<feature type="region of interest" description="Disordered" evidence="1">
    <location>
        <begin position="68"/>
        <end position="116"/>
    </location>
</feature>
<reference evidence="2 3" key="1">
    <citation type="submission" date="2018-11" db="EMBL/GenBank/DDBJ databases">
        <authorList>
            <consortium name="Pathogen Informatics"/>
        </authorList>
    </citation>
    <scope>NUCLEOTIDE SEQUENCE [LARGE SCALE GENOMIC DNA]</scope>
</reference>
<accession>A0A3P7J0J5</accession>
<dbReference type="Proteomes" id="UP000270094">
    <property type="component" value="Unassembled WGS sequence"/>
</dbReference>
<keyword evidence="3" id="KW-1185">Reference proteome</keyword>
<protein>
    <submittedName>
        <fullName evidence="2">Uncharacterized protein</fullName>
    </submittedName>
</protein>
<dbReference type="AlphaFoldDB" id="A0A3P7J0J5"/>
<dbReference type="OrthoDB" id="6020621at2759"/>
<feature type="compositionally biased region" description="Acidic residues" evidence="1">
    <location>
        <begin position="93"/>
        <end position="106"/>
    </location>
</feature>
<evidence type="ECO:0000313" key="3">
    <source>
        <dbReference type="Proteomes" id="UP000270094"/>
    </source>
</evidence>
<name>A0A3P7J0J5_STRVU</name>
<sequence length="116" mass="13260">MDRHWNKKHFIKSQCAECGWLAAAPLRLVEHAYIEHSKKICGYCGAQDPPIDHVADAHWRRLNKSVALKKKDRKKTEQKPNSEKVEQDVGLSCEEEKEVSSDDESVSDGSLKLRCE</sequence>
<evidence type="ECO:0000256" key="1">
    <source>
        <dbReference type="SAM" id="MobiDB-lite"/>
    </source>
</evidence>
<organism evidence="2 3">
    <name type="scientific">Strongylus vulgaris</name>
    <name type="common">Blood worm</name>
    <dbReference type="NCBI Taxonomy" id="40348"/>
    <lineage>
        <taxon>Eukaryota</taxon>
        <taxon>Metazoa</taxon>
        <taxon>Ecdysozoa</taxon>
        <taxon>Nematoda</taxon>
        <taxon>Chromadorea</taxon>
        <taxon>Rhabditida</taxon>
        <taxon>Rhabditina</taxon>
        <taxon>Rhabditomorpha</taxon>
        <taxon>Strongyloidea</taxon>
        <taxon>Strongylidae</taxon>
        <taxon>Strongylus</taxon>
    </lineage>
</organism>
<evidence type="ECO:0000313" key="2">
    <source>
        <dbReference type="EMBL" id="VDM71494.1"/>
    </source>
</evidence>
<dbReference type="EMBL" id="UYYB01020658">
    <property type="protein sequence ID" value="VDM71494.1"/>
    <property type="molecule type" value="Genomic_DNA"/>
</dbReference>
<proteinExistence type="predicted"/>
<feature type="compositionally biased region" description="Basic and acidic residues" evidence="1">
    <location>
        <begin position="74"/>
        <end position="87"/>
    </location>
</feature>
<gene>
    <name evidence="2" type="ORF">SVUK_LOCUS6492</name>
</gene>